<name>A0AAJ1V9Z1_9BACI</name>
<organism evidence="4 5">
    <name type="scientific">Peribacillus frigoritolerans</name>
    <dbReference type="NCBI Taxonomy" id="450367"/>
    <lineage>
        <taxon>Bacteria</taxon>
        <taxon>Bacillati</taxon>
        <taxon>Bacillota</taxon>
        <taxon>Bacilli</taxon>
        <taxon>Bacillales</taxon>
        <taxon>Bacillaceae</taxon>
        <taxon>Peribacillus</taxon>
    </lineage>
</organism>
<evidence type="ECO:0000256" key="1">
    <source>
        <dbReference type="ARBA" id="ARBA00010515"/>
    </source>
</evidence>
<accession>A0AAJ1V9Z1</accession>
<dbReference type="Pfam" id="PF07859">
    <property type="entry name" value="Abhydrolase_3"/>
    <property type="match status" value="1"/>
</dbReference>
<dbReference type="PANTHER" id="PTHR48081">
    <property type="entry name" value="AB HYDROLASE SUPERFAMILY PROTEIN C4A8.06C"/>
    <property type="match status" value="1"/>
</dbReference>
<feature type="domain" description="Alpha/beta hydrolase fold-3" evidence="3">
    <location>
        <begin position="76"/>
        <end position="281"/>
    </location>
</feature>
<dbReference type="Gene3D" id="3.40.50.1820">
    <property type="entry name" value="alpha/beta hydrolase"/>
    <property type="match status" value="1"/>
</dbReference>
<dbReference type="EMBL" id="JAUCFI010000001">
    <property type="protein sequence ID" value="MDM5281895.1"/>
    <property type="molecule type" value="Genomic_DNA"/>
</dbReference>
<evidence type="ECO:0000256" key="2">
    <source>
        <dbReference type="ARBA" id="ARBA00022801"/>
    </source>
</evidence>
<dbReference type="Proteomes" id="UP001238973">
    <property type="component" value="Unassembled WGS sequence"/>
</dbReference>
<dbReference type="RefSeq" id="WP_289348162.1">
    <property type="nucleotide sequence ID" value="NZ_JAUCFI010000001.1"/>
</dbReference>
<evidence type="ECO:0000313" key="5">
    <source>
        <dbReference type="Proteomes" id="UP001238973"/>
    </source>
</evidence>
<comment type="similarity">
    <text evidence="1">Belongs to the 'GDXG' lipolytic enzyme family.</text>
</comment>
<dbReference type="InterPro" id="IPR013094">
    <property type="entry name" value="AB_hydrolase_3"/>
</dbReference>
<gene>
    <name evidence="4" type="ORF">QUF85_00685</name>
</gene>
<dbReference type="FunFam" id="3.40.50.1820:FF:000089">
    <property type="entry name" value="Alpha/beta hydrolase"/>
    <property type="match status" value="1"/>
</dbReference>
<comment type="caution">
    <text evidence="4">The sequence shown here is derived from an EMBL/GenBank/DDBJ whole genome shotgun (WGS) entry which is preliminary data.</text>
</comment>
<sequence>MLDPQAKDFLHLLGERESTSALTPEENRAKGVALQKLAGPAEPVAKVEEYWIPVGNGEIKVRVYTPEGEGIFPVFIYLHGGGWVLGDLETVDVPCRSLANQAECIVVSVDYRRAPEYKFPTPLEDCYEAAIWVANHAREWKGDPTRIAIGGDSAGGNLAASVTVKARNQEGPTFVSQILIYPVTSLSFDTPSYKANGEGYFLTLDSMAWFARQYLDKEEDMFNAYAAPLLAKDLSGLPPALVITAEYDPLHDEGLAYANRLREVGVSVEYTCYEGMIHGFFWMAGIMDKGKRAIEQVAHHLHSSFHE</sequence>
<evidence type="ECO:0000259" key="3">
    <source>
        <dbReference type="Pfam" id="PF07859"/>
    </source>
</evidence>
<keyword evidence="2 4" id="KW-0378">Hydrolase</keyword>
<dbReference type="PANTHER" id="PTHR48081:SF8">
    <property type="entry name" value="ALPHA_BETA HYDROLASE FOLD-3 DOMAIN-CONTAINING PROTEIN-RELATED"/>
    <property type="match status" value="1"/>
</dbReference>
<dbReference type="AlphaFoldDB" id="A0AAJ1V9Z1"/>
<proteinExistence type="inferred from homology"/>
<dbReference type="InterPro" id="IPR050300">
    <property type="entry name" value="GDXG_lipolytic_enzyme"/>
</dbReference>
<dbReference type="InterPro" id="IPR029058">
    <property type="entry name" value="AB_hydrolase_fold"/>
</dbReference>
<protein>
    <submittedName>
        <fullName evidence="4">Alpha/beta hydrolase</fullName>
    </submittedName>
</protein>
<dbReference type="GO" id="GO:0016787">
    <property type="term" value="F:hydrolase activity"/>
    <property type="evidence" value="ECO:0007669"/>
    <property type="project" value="UniProtKB-KW"/>
</dbReference>
<reference evidence="4" key="1">
    <citation type="submission" date="2023-06" db="EMBL/GenBank/DDBJ databases">
        <title>Comparative genomics of Bacillaceae isolates and their secondary metabolite potential.</title>
        <authorList>
            <person name="Song L."/>
            <person name="Nielsen L.J."/>
            <person name="Mohite O."/>
            <person name="Xu X."/>
            <person name="Weber T."/>
            <person name="Kovacs A.T."/>
        </authorList>
    </citation>
    <scope>NUCLEOTIDE SEQUENCE</scope>
    <source>
        <strain evidence="4">G1S1</strain>
    </source>
</reference>
<evidence type="ECO:0000313" key="4">
    <source>
        <dbReference type="EMBL" id="MDM5281895.1"/>
    </source>
</evidence>
<dbReference type="SUPFAM" id="SSF53474">
    <property type="entry name" value="alpha/beta-Hydrolases"/>
    <property type="match status" value="1"/>
</dbReference>